<accession>A0A1I3XLN5</accession>
<evidence type="ECO:0000313" key="4">
    <source>
        <dbReference type="Proteomes" id="UP000199473"/>
    </source>
</evidence>
<keyword evidence="4" id="KW-1185">Reference proteome</keyword>
<dbReference type="GO" id="GO:0044010">
    <property type="term" value="P:single-species biofilm formation"/>
    <property type="evidence" value="ECO:0007669"/>
    <property type="project" value="InterPro"/>
</dbReference>
<evidence type="ECO:0000256" key="1">
    <source>
        <dbReference type="ARBA" id="ARBA00010562"/>
    </source>
</evidence>
<dbReference type="STRING" id="1123062.SAMN02745775_101440"/>
<dbReference type="InterPro" id="IPR026262">
    <property type="entry name" value="DinJ"/>
</dbReference>
<dbReference type="NCBIfam" id="TIGR02384">
    <property type="entry name" value="RelB_DinJ"/>
    <property type="match status" value="1"/>
</dbReference>
<dbReference type="InterPro" id="IPR013321">
    <property type="entry name" value="Arc_rbn_hlx_hlx"/>
</dbReference>
<dbReference type="RefSeq" id="WP_245761890.1">
    <property type="nucleotide sequence ID" value="NZ_FOSQ01000001.1"/>
</dbReference>
<gene>
    <name evidence="3" type="ORF">SAMN02745775_101440</name>
</gene>
<dbReference type="GO" id="GO:0006355">
    <property type="term" value="P:regulation of DNA-templated transcription"/>
    <property type="evidence" value="ECO:0007669"/>
    <property type="project" value="InterPro"/>
</dbReference>
<dbReference type="GO" id="GO:0006351">
    <property type="term" value="P:DNA-templated transcription"/>
    <property type="evidence" value="ECO:0007669"/>
    <property type="project" value="TreeGrafter"/>
</dbReference>
<name>A0A1I3XLN5_9PROT</name>
<dbReference type="EMBL" id="FOSQ01000001">
    <property type="protein sequence ID" value="SFK20398.1"/>
    <property type="molecule type" value="Genomic_DNA"/>
</dbReference>
<comment type="similarity">
    <text evidence="1">Belongs to the RelB/DinJ antitoxin family.</text>
</comment>
<reference evidence="3 4" key="1">
    <citation type="submission" date="2016-10" db="EMBL/GenBank/DDBJ databases">
        <authorList>
            <person name="de Groot N.N."/>
        </authorList>
    </citation>
    <scope>NUCLEOTIDE SEQUENCE [LARGE SCALE GENOMIC DNA]</scope>
    <source>
        <strain evidence="3 4">DSM 19981</strain>
    </source>
</reference>
<dbReference type="AlphaFoldDB" id="A0A1I3XLN5"/>
<dbReference type="PANTHER" id="PTHR38781">
    <property type="entry name" value="ANTITOXIN DINJ-RELATED"/>
    <property type="match status" value="1"/>
</dbReference>
<sequence>MGTRMLHVRVEDDVKERASIALEQMGLTMSEAVRVFPYRVAADQKLPSALEVPNARTRAAMEEARALSARFETPADLFDDLDGARR</sequence>
<protein>
    <submittedName>
        <fullName evidence="3">DNA-damage-inducible protein J</fullName>
    </submittedName>
</protein>
<dbReference type="Pfam" id="PF04221">
    <property type="entry name" value="RelB"/>
    <property type="match status" value="1"/>
</dbReference>
<keyword evidence="2" id="KW-1277">Toxin-antitoxin system</keyword>
<dbReference type="Gene3D" id="1.10.1220.10">
    <property type="entry name" value="Met repressor-like"/>
    <property type="match status" value="1"/>
</dbReference>
<organism evidence="3 4">
    <name type="scientific">Falsiroseomonas stagni DSM 19981</name>
    <dbReference type="NCBI Taxonomy" id="1123062"/>
    <lineage>
        <taxon>Bacteria</taxon>
        <taxon>Pseudomonadati</taxon>
        <taxon>Pseudomonadota</taxon>
        <taxon>Alphaproteobacteria</taxon>
        <taxon>Acetobacterales</taxon>
        <taxon>Roseomonadaceae</taxon>
        <taxon>Falsiroseomonas</taxon>
    </lineage>
</organism>
<dbReference type="PANTHER" id="PTHR38781:SF1">
    <property type="entry name" value="ANTITOXIN DINJ-RELATED"/>
    <property type="match status" value="1"/>
</dbReference>
<evidence type="ECO:0000256" key="2">
    <source>
        <dbReference type="ARBA" id="ARBA00022649"/>
    </source>
</evidence>
<dbReference type="InterPro" id="IPR007337">
    <property type="entry name" value="RelB/DinJ"/>
</dbReference>
<dbReference type="PIRSF" id="PIRSF003108">
    <property type="entry name" value="DinJ"/>
    <property type="match status" value="1"/>
</dbReference>
<dbReference type="Proteomes" id="UP000199473">
    <property type="component" value="Unassembled WGS sequence"/>
</dbReference>
<proteinExistence type="inferred from homology"/>
<dbReference type="GO" id="GO:0000987">
    <property type="term" value="F:cis-regulatory region sequence-specific DNA binding"/>
    <property type="evidence" value="ECO:0007669"/>
    <property type="project" value="InterPro"/>
</dbReference>
<evidence type="ECO:0000313" key="3">
    <source>
        <dbReference type="EMBL" id="SFK20398.1"/>
    </source>
</evidence>
<dbReference type="GO" id="GO:0015643">
    <property type="term" value="F:toxic substance binding"/>
    <property type="evidence" value="ECO:0007669"/>
    <property type="project" value="InterPro"/>
</dbReference>